<evidence type="ECO:0000313" key="3">
    <source>
        <dbReference type="Proteomes" id="UP000447434"/>
    </source>
</evidence>
<dbReference type="AlphaFoldDB" id="A0A6A4QKI8"/>
<dbReference type="SUPFAM" id="SSF50249">
    <property type="entry name" value="Nucleic acid-binding proteins"/>
    <property type="match status" value="1"/>
</dbReference>
<dbReference type="OrthoDB" id="1432323at2759"/>
<keyword evidence="3" id="KW-1185">Reference proteome</keyword>
<organism evidence="2 3">
    <name type="scientific">Lupinus albus</name>
    <name type="common">White lupine</name>
    <name type="synonym">Lupinus termis</name>
    <dbReference type="NCBI Taxonomy" id="3870"/>
    <lineage>
        <taxon>Eukaryota</taxon>
        <taxon>Viridiplantae</taxon>
        <taxon>Streptophyta</taxon>
        <taxon>Embryophyta</taxon>
        <taxon>Tracheophyta</taxon>
        <taxon>Spermatophyta</taxon>
        <taxon>Magnoliopsida</taxon>
        <taxon>eudicotyledons</taxon>
        <taxon>Gunneridae</taxon>
        <taxon>Pentapetalae</taxon>
        <taxon>rosids</taxon>
        <taxon>fabids</taxon>
        <taxon>Fabales</taxon>
        <taxon>Fabaceae</taxon>
        <taxon>Papilionoideae</taxon>
        <taxon>50 kb inversion clade</taxon>
        <taxon>genistoids sensu lato</taxon>
        <taxon>core genistoids</taxon>
        <taxon>Genisteae</taxon>
        <taxon>Lupinus</taxon>
    </lineage>
</organism>
<dbReference type="InterPro" id="IPR012340">
    <property type="entry name" value="NA-bd_OB-fold"/>
</dbReference>
<dbReference type="EMBL" id="WOCE01000005">
    <property type="protein sequence ID" value="KAE9614223.1"/>
    <property type="molecule type" value="Genomic_DNA"/>
</dbReference>
<keyword evidence="1" id="KW-1133">Transmembrane helix</keyword>
<gene>
    <name evidence="2" type="ORF">Lalb_Chr05g0225681</name>
</gene>
<proteinExistence type="predicted"/>
<name>A0A6A4QKI8_LUPAL</name>
<evidence type="ECO:0000313" key="2">
    <source>
        <dbReference type="EMBL" id="KAE9614223.1"/>
    </source>
</evidence>
<dbReference type="Gene3D" id="2.40.50.140">
    <property type="entry name" value="Nucleic acid-binding proteins"/>
    <property type="match status" value="1"/>
</dbReference>
<keyword evidence="1" id="KW-0472">Membrane</keyword>
<accession>A0A6A4QKI8</accession>
<reference evidence="3" key="1">
    <citation type="journal article" date="2020" name="Nat. Commun.">
        <title>Genome sequence of the cluster root forming white lupin.</title>
        <authorList>
            <person name="Hufnagel B."/>
            <person name="Marques A."/>
            <person name="Soriano A."/>
            <person name="Marques L."/>
            <person name="Divol F."/>
            <person name="Doumas P."/>
            <person name="Sallet E."/>
            <person name="Mancinotti D."/>
            <person name="Carrere S."/>
            <person name="Marande W."/>
            <person name="Arribat S."/>
            <person name="Keller J."/>
            <person name="Huneau C."/>
            <person name="Blein T."/>
            <person name="Aime D."/>
            <person name="Laguerre M."/>
            <person name="Taylor J."/>
            <person name="Schubert V."/>
            <person name="Nelson M."/>
            <person name="Geu-Flores F."/>
            <person name="Crespi M."/>
            <person name="Gallardo-Guerrero K."/>
            <person name="Delaux P.-M."/>
            <person name="Salse J."/>
            <person name="Berges H."/>
            <person name="Guyot R."/>
            <person name="Gouzy J."/>
            <person name="Peret B."/>
        </authorList>
    </citation>
    <scope>NUCLEOTIDE SEQUENCE [LARGE SCALE GENOMIC DNA]</scope>
    <source>
        <strain evidence="3">cv. Amiga</strain>
    </source>
</reference>
<keyword evidence="1" id="KW-0812">Transmembrane</keyword>
<protein>
    <submittedName>
        <fullName evidence="2">Putative nucleic acid-binding protein</fullName>
    </submittedName>
</protein>
<comment type="caution">
    <text evidence="2">The sequence shown here is derived from an EMBL/GenBank/DDBJ whole genome shotgun (WGS) entry which is preliminary data.</text>
</comment>
<evidence type="ECO:0000256" key="1">
    <source>
        <dbReference type="SAM" id="Phobius"/>
    </source>
</evidence>
<sequence>MFVIGKQGWYSDGCTKCTKKADVRDNPFTCKCGTFNQQYKLDIKVIHKNGSGKFVFWDRQYADIIGISTAHIRNQMLVEEEDDPKAYPLSLDFLLARTMALRVKVQPSYNQSFMIRLYEDPNLIKTILDTIGILEVCYNNPLLLCIQLFTLLIFLFNVH</sequence>
<feature type="transmembrane region" description="Helical" evidence="1">
    <location>
        <begin position="141"/>
        <end position="158"/>
    </location>
</feature>
<dbReference type="Proteomes" id="UP000447434">
    <property type="component" value="Chromosome 5"/>
</dbReference>